<keyword evidence="3" id="KW-1185">Reference proteome</keyword>
<accession>A0A843TJV5</accession>
<evidence type="ECO:0000256" key="1">
    <source>
        <dbReference type="SAM" id="MobiDB-lite"/>
    </source>
</evidence>
<evidence type="ECO:0000313" key="3">
    <source>
        <dbReference type="Proteomes" id="UP000652761"/>
    </source>
</evidence>
<feature type="region of interest" description="Disordered" evidence="1">
    <location>
        <begin position="110"/>
        <end position="129"/>
    </location>
</feature>
<proteinExistence type="predicted"/>
<sequence>MAAGAPSSPSSIHPGTGYHASTPSIRGSTPSPFPFPLIFTSSGPHDLILHVANPLSLLFSVFFVRVINEETPSTAAGRVRRGREDPHHPPRNLPATKWWFGRGSTCAVRSRKSRGSAPVEVSGGSAPGS</sequence>
<dbReference type="EMBL" id="NMUH01000048">
    <property type="protein sequence ID" value="MQL69824.1"/>
    <property type="molecule type" value="Genomic_DNA"/>
</dbReference>
<dbReference type="AlphaFoldDB" id="A0A843TJV5"/>
<evidence type="ECO:0000313" key="2">
    <source>
        <dbReference type="EMBL" id="MQL69824.1"/>
    </source>
</evidence>
<comment type="caution">
    <text evidence="2">The sequence shown here is derived from an EMBL/GenBank/DDBJ whole genome shotgun (WGS) entry which is preliminary data.</text>
</comment>
<gene>
    <name evidence="2" type="ORF">Taro_002098</name>
</gene>
<feature type="region of interest" description="Disordered" evidence="1">
    <location>
        <begin position="73"/>
        <end position="96"/>
    </location>
</feature>
<feature type="compositionally biased region" description="Polar residues" evidence="1">
    <location>
        <begin position="7"/>
        <end position="26"/>
    </location>
</feature>
<dbReference type="Proteomes" id="UP000652761">
    <property type="component" value="Unassembled WGS sequence"/>
</dbReference>
<reference evidence="2" key="1">
    <citation type="submission" date="2017-07" db="EMBL/GenBank/DDBJ databases">
        <title>Taro Niue Genome Assembly and Annotation.</title>
        <authorList>
            <person name="Atibalentja N."/>
            <person name="Keating K."/>
            <person name="Fields C.J."/>
        </authorList>
    </citation>
    <scope>NUCLEOTIDE SEQUENCE</scope>
    <source>
        <strain evidence="2">Niue_2</strain>
        <tissue evidence="2">Leaf</tissue>
    </source>
</reference>
<name>A0A843TJV5_COLES</name>
<organism evidence="2 3">
    <name type="scientific">Colocasia esculenta</name>
    <name type="common">Wild taro</name>
    <name type="synonym">Arum esculentum</name>
    <dbReference type="NCBI Taxonomy" id="4460"/>
    <lineage>
        <taxon>Eukaryota</taxon>
        <taxon>Viridiplantae</taxon>
        <taxon>Streptophyta</taxon>
        <taxon>Embryophyta</taxon>
        <taxon>Tracheophyta</taxon>
        <taxon>Spermatophyta</taxon>
        <taxon>Magnoliopsida</taxon>
        <taxon>Liliopsida</taxon>
        <taxon>Araceae</taxon>
        <taxon>Aroideae</taxon>
        <taxon>Colocasieae</taxon>
        <taxon>Colocasia</taxon>
    </lineage>
</organism>
<feature type="region of interest" description="Disordered" evidence="1">
    <location>
        <begin position="1"/>
        <end position="26"/>
    </location>
</feature>
<protein>
    <submittedName>
        <fullName evidence="2">Uncharacterized protein</fullName>
    </submittedName>
</protein>